<feature type="transmembrane region" description="Helical" evidence="2">
    <location>
        <begin position="232"/>
        <end position="253"/>
    </location>
</feature>
<evidence type="ECO:0000256" key="1">
    <source>
        <dbReference type="SAM" id="MobiDB-lite"/>
    </source>
</evidence>
<feature type="transmembrane region" description="Helical" evidence="2">
    <location>
        <begin position="151"/>
        <end position="170"/>
    </location>
</feature>
<proteinExistence type="predicted"/>
<evidence type="ECO:0000256" key="2">
    <source>
        <dbReference type="SAM" id="Phobius"/>
    </source>
</evidence>
<dbReference type="RefSeq" id="WP_406720893.1">
    <property type="nucleotide sequence ID" value="NZ_CP135443.1"/>
</dbReference>
<name>A0ABZ1DY75_9RHOB</name>
<reference evidence="3 4" key="1">
    <citation type="submission" date="2023-09" db="EMBL/GenBank/DDBJ databases">
        <title>Thioclava shenzhenensis sp. nov., a multidrug resistant bacteria-antagonizing species isolated from coastal seawater.</title>
        <authorList>
            <person name="Long M."/>
        </authorList>
    </citation>
    <scope>NUCLEOTIDE SEQUENCE [LARGE SCALE GENOMIC DNA]</scope>
    <source>
        <strain evidence="3 4">FTW29</strain>
    </source>
</reference>
<dbReference type="EMBL" id="CP135443">
    <property type="protein sequence ID" value="WRY33739.1"/>
    <property type="molecule type" value="Genomic_DNA"/>
</dbReference>
<feature type="transmembrane region" description="Helical" evidence="2">
    <location>
        <begin position="182"/>
        <end position="200"/>
    </location>
</feature>
<evidence type="ECO:0000313" key="4">
    <source>
        <dbReference type="Proteomes" id="UP001623290"/>
    </source>
</evidence>
<sequence length="346" mass="37779">MFRLFRRKPDIPQPLRINITLPPEAPPPDRLPPPSPKTLAQVTSEGVAGLARFLTEIAKIVSVLSGGMIALVCFVLLLYAIKNNFQFPVPTTGEMINLILIGGVATTIAASIFVLGSFVMSWAGILVVDLACKIAYPDSHFENISKTDRAVVWLIAAFAFLLFGSVVWTLTPVWGCNWPAPVLWALGIGIWSSASIYALISSDFSENKEELADIPEASVRKARTKPVNKQKAAGIVGIGMTIYFISIYLHTYAPNWLDSSSSFLFQRLHFASGDREIVLLNQSILSELDAAGITYDIQDASKKWARIANVKVLWQVPNGAAVVQIQGAQAFTLTVPADQIRRIGAR</sequence>
<feature type="compositionally biased region" description="Pro residues" evidence="1">
    <location>
        <begin position="23"/>
        <end position="36"/>
    </location>
</feature>
<evidence type="ECO:0000313" key="3">
    <source>
        <dbReference type="EMBL" id="WRY33739.1"/>
    </source>
</evidence>
<feature type="transmembrane region" description="Helical" evidence="2">
    <location>
        <begin position="60"/>
        <end position="81"/>
    </location>
</feature>
<protein>
    <submittedName>
        <fullName evidence="3">Uncharacterized protein</fullName>
    </submittedName>
</protein>
<keyword evidence="2" id="KW-0812">Transmembrane</keyword>
<organism evidence="3 4">
    <name type="scientific">Thioclava litoralis</name>
    <dbReference type="NCBI Taxonomy" id="3076557"/>
    <lineage>
        <taxon>Bacteria</taxon>
        <taxon>Pseudomonadati</taxon>
        <taxon>Pseudomonadota</taxon>
        <taxon>Alphaproteobacteria</taxon>
        <taxon>Rhodobacterales</taxon>
        <taxon>Paracoccaceae</taxon>
        <taxon>Thioclava</taxon>
    </lineage>
</organism>
<keyword evidence="2" id="KW-0472">Membrane</keyword>
<accession>A0ABZ1DY75</accession>
<feature type="region of interest" description="Disordered" evidence="1">
    <location>
        <begin position="18"/>
        <end position="37"/>
    </location>
</feature>
<gene>
    <name evidence="3" type="ORF">RPE78_00145</name>
</gene>
<keyword evidence="4" id="KW-1185">Reference proteome</keyword>
<keyword evidence="2" id="KW-1133">Transmembrane helix</keyword>
<feature type="transmembrane region" description="Helical" evidence="2">
    <location>
        <begin position="101"/>
        <end position="130"/>
    </location>
</feature>
<dbReference type="Proteomes" id="UP001623290">
    <property type="component" value="Chromosome"/>
</dbReference>